<name>A0A818MML6_9BILA</name>
<evidence type="ECO:0000313" key="3">
    <source>
        <dbReference type="Proteomes" id="UP000663823"/>
    </source>
</evidence>
<dbReference type="InterPro" id="IPR009057">
    <property type="entry name" value="Homeodomain-like_sf"/>
</dbReference>
<proteinExistence type="predicted"/>
<dbReference type="SUPFAM" id="SSF46689">
    <property type="entry name" value="Homeodomain-like"/>
    <property type="match status" value="1"/>
</dbReference>
<dbReference type="GO" id="GO:0006313">
    <property type="term" value="P:DNA transposition"/>
    <property type="evidence" value="ECO:0007669"/>
    <property type="project" value="InterPro"/>
</dbReference>
<dbReference type="GO" id="GO:0015074">
    <property type="term" value="P:DNA integration"/>
    <property type="evidence" value="ECO:0007669"/>
    <property type="project" value="InterPro"/>
</dbReference>
<sequence>MDIAQHLTIGERWGVISLRLNQGLGFHNIAHRINCTHQTVHNILQLFHETNDVVEREGRGGGNSLADGDIHTLRRLFNRYPSETSSQLNNRFYRQTGRFLTSRTVGSYRRRLDFHPVHTRIQPLLNQRHANDRLAFCQQHVHDDWSQVIFADEKIFEVDASGIVYWIPYGRSRPPTFRSQVRYQVTVFSAVWYNNRSNLVFIQGRTNTSTFVEYLEDGLHSHRQVIINYYFIHDRPTLAHTVTAH</sequence>
<evidence type="ECO:0000259" key="1">
    <source>
        <dbReference type="Pfam" id="PF01498"/>
    </source>
</evidence>
<dbReference type="AlphaFoldDB" id="A0A818MML6"/>
<dbReference type="InterPro" id="IPR002492">
    <property type="entry name" value="Transposase_Tc1-like"/>
</dbReference>
<dbReference type="InterPro" id="IPR036397">
    <property type="entry name" value="RNaseH_sf"/>
</dbReference>
<reference evidence="2" key="1">
    <citation type="submission" date="2021-02" db="EMBL/GenBank/DDBJ databases">
        <authorList>
            <person name="Nowell W R."/>
        </authorList>
    </citation>
    <scope>NUCLEOTIDE SEQUENCE</scope>
</reference>
<dbReference type="Pfam" id="PF01498">
    <property type="entry name" value="HTH_Tnp_Tc3_2"/>
    <property type="match status" value="1"/>
</dbReference>
<feature type="domain" description="Transposase Tc1-like" evidence="1">
    <location>
        <begin position="73"/>
        <end position="142"/>
    </location>
</feature>
<dbReference type="Gene3D" id="3.30.420.10">
    <property type="entry name" value="Ribonuclease H-like superfamily/Ribonuclease H"/>
    <property type="match status" value="1"/>
</dbReference>
<dbReference type="EMBL" id="CAJOAX010000441">
    <property type="protein sequence ID" value="CAF3592035.1"/>
    <property type="molecule type" value="Genomic_DNA"/>
</dbReference>
<organism evidence="2 3">
    <name type="scientific">Rotaria sordida</name>
    <dbReference type="NCBI Taxonomy" id="392033"/>
    <lineage>
        <taxon>Eukaryota</taxon>
        <taxon>Metazoa</taxon>
        <taxon>Spiralia</taxon>
        <taxon>Gnathifera</taxon>
        <taxon>Rotifera</taxon>
        <taxon>Eurotatoria</taxon>
        <taxon>Bdelloidea</taxon>
        <taxon>Philodinida</taxon>
        <taxon>Philodinidae</taxon>
        <taxon>Rotaria</taxon>
    </lineage>
</organism>
<gene>
    <name evidence="2" type="ORF">OTI717_LOCUS6357</name>
</gene>
<accession>A0A818MML6</accession>
<comment type="caution">
    <text evidence="2">The sequence shown here is derived from an EMBL/GenBank/DDBJ whole genome shotgun (WGS) entry which is preliminary data.</text>
</comment>
<protein>
    <recommendedName>
        <fullName evidence="1">Transposase Tc1-like domain-containing protein</fullName>
    </recommendedName>
</protein>
<dbReference type="GO" id="GO:0003677">
    <property type="term" value="F:DNA binding"/>
    <property type="evidence" value="ECO:0007669"/>
    <property type="project" value="InterPro"/>
</dbReference>
<dbReference type="Proteomes" id="UP000663823">
    <property type="component" value="Unassembled WGS sequence"/>
</dbReference>
<evidence type="ECO:0000313" key="2">
    <source>
        <dbReference type="EMBL" id="CAF3592035.1"/>
    </source>
</evidence>